<evidence type="ECO:0000313" key="1">
    <source>
        <dbReference type="EMBL" id="KFB00728.1"/>
    </source>
</evidence>
<dbReference type="InterPro" id="IPR029063">
    <property type="entry name" value="SAM-dependent_MTases_sf"/>
</dbReference>
<accession>A0A084TJ42</accession>
<keyword evidence="1" id="KW-0489">Methyltransferase</keyword>
<dbReference type="Gene3D" id="3.40.50.150">
    <property type="entry name" value="Vaccinia Virus protein VP39"/>
    <property type="match status" value="1"/>
</dbReference>
<dbReference type="AlphaFoldDB" id="A0A084TJ42"/>
<dbReference type="RefSeq" id="WP_036122441.1">
    <property type="nucleotide sequence ID" value="NZ_BMET01000006.1"/>
</dbReference>
<dbReference type="OrthoDB" id="5464618at2"/>
<sequence length="260" mass="29568">MMFQLTQYLKFLLHATNEHDVHSPFVYQLITQCLYDKTPYAAYGKLKSYRQTLLKNQAIVSITDLGPGSKRSKTPDRKIATIARHSGSSLAKTKLLYRLSQYFKCRNSLELGTSLGLATQALGIGAPNHRVTTIEGCPNLAKLAQQNLKAYPNVSCLNGSFSEVLTQLPQYPPYDLVFFDGNHTQKATLSYFETLLPHAHNDTVFIFDDINWNPDMAAAWELIKTHPKVTVTIDTFLWGLVFFRKEQAKQDFKIRLPFLF</sequence>
<keyword evidence="1" id="KW-0808">Transferase</keyword>
<name>A0A084TJ42_9FLAO</name>
<dbReference type="STRING" id="1197477.IA57_09710"/>
<reference evidence="2" key="2">
    <citation type="submission" date="2014-07" db="EMBL/GenBank/DDBJ databases">
        <title>Genome sequence of Mangrovimonas yunxiaonensis.</title>
        <authorList>
            <person name="Li Y."/>
            <person name="Zheng T."/>
        </authorList>
    </citation>
    <scope>NUCLEOTIDE SEQUENCE [LARGE SCALE GENOMIC DNA]</scope>
    <source>
        <strain evidence="2">LY01</strain>
    </source>
</reference>
<dbReference type="GO" id="GO:0032259">
    <property type="term" value="P:methylation"/>
    <property type="evidence" value="ECO:0007669"/>
    <property type="project" value="UniProtKB-KW"/>
</dbReference>
<dbReference type="eggNOG" id="COG4122">
    <property type="taxonomic scope" value="Bacteria"/>
</dbReference>
<dbReference type="SUPFAM" id="SSF53335">
    <property type="entry name" value="S-adenosyl-L-methionine-dependent methyltransferases"/>
    <property type="match status" value="1"/>
</dbReference>
<dbReference type="EMBL" id="JPFK01000007">
    <property type="protein sequence ID" value="KFB00728.1"/>
    <property type="molecule type" value="Genomic_DNA"/>
</dbReference>
<proteinExistence type="predicted"/>
<dbReference type="GO" id="GO:0008168">
    <property type="term" value="F:methyltransferase activity"/>
    <property type="evidence" value="ECO:0007669"/>
    <property type="project" value="UniProtKB-KW"/>
</dbReference>
<dbReference type="Proteomes" id="UP000028521">
    <property type="component" value="Unassembled WGS sequence"/>
</dbReference>
<keyword evidence="2" id="KW-1185">Reference proteome</keyword>
<reference evidence="1 2" key="1">
    <citation type="journal article" date="2014" name="Genome Announc.">
        <title>Draft Genome Sequence of the Algicidal Bacterium Mangrovimonas yunxiaonensis Strain LY01.</title>
        <authorList>
            <person name="Li Y."/>
            <person name="Zhu H."/>
            <person name="Li C."/>
            <person name="Zhang H."/>
            <person name="Chen Z."/>
            <person name="Zheng W."/>
            <person name="Xu H."/>
            <person name="Zheng T."/>
        </authorList>
    </citation>
    <scope>NUCLEOTIDE SEQUENCE [LARGE SCALE GENOMIC DNA]</scope>
    <source>
        <strain evidence="1 2">LY01</strain>
    </source>
</reference>
<comment type="caution">
    <text evidence="1">The sequence shown here is derived from an EMBL/GenBank/DDBJ whole genome shotgun (WGS) entry which is preliminary data.</text>
</comment>
<protein>
    <submittedName>
        <fullName evidence="1">Methyltransferase</fullName>
    </submittedName>
</protein>
<dbReference type="Pfam" id="PF13578">
    <property type="entry name" value="Methyltransf_24"/>
    <property type="match status" value="1"/>
</dbReference>
<gene>
    <name evidence="1" type="ORF">IA57_09710</name>
</gene>
<evidence type="ECO:0000313" key="2">
    <source>
        <dbReference type="Proteomes" id="UP000028521"/>
    </source>
</evidence>
<organism evidence="1 2">
    <name type="scientific">Mangrovimonas yunxiaonensis</name>
    <dbReference type="NCBI Taxonomy" id="1197477"/>
    <lineage>
        <taxon>Bacteria</taxon>
        <taxon>Pseudomonadati</taxon>
        <taxon>Bacteroidota</taxon>
        <taxon>Flavobacteriia</taxon>
        <taxon>Flavobacteriales</taxon>
        <taxon>Flavobacteriaceae</taxon>
        <taxon>Mangrovimonas</taxon>
    </lineage>
</organism>